<dbReference type="AlphaFoldDB" id="A0A9P8Y8B4"/>
<dbReference type="RefSeq" id="XP_046012220.1">
    <property type="nucleotide sequence ID" value="XM_046161972.1"/>
</dbReference>
<feature type="compositionally biased region" description="Basic and acidic residues" evidence="1">
    <location>
        <begin position="153"/>
        <end position="170"/>
    </location>
</feature>
<dbReference type="GeneID" id="70191518"/>
<evidence type="ECO:0000313" key="2">
    <source>
        <dbReference type="EMBL" id="KAH7029932.1"/>
    </source>
</evidence>
<evidence type="ECO:0000313" key="3">
    <source>
        <dbReference type="Proteomes" id="UP000756346"/>
    </source>
</evidence>
<comment type="caution">
    <text evidence="2">The sequence shown here is derived from an EMBL/GenBank/DDBJ whole genome shotgun (WGS) entry which is preliminary data.</text>
</comment>
<feature type="compositionally biased region" description="Acidic residues" evidence="1">
    <location>
        <begin position="171"/>
        <end position="188"/>
    </location>
</feature>
<protein>
    <submittedName>
        <fullName evidence="2">Uncharacterized protein</fullName>
    </submittedName>
</protein>
<dbReference type="OrthoDB" id="4160379at2759"/>
<keyword evidence="3" id="KW-1185">Reference proteome</keyword>
<reference evidence="2" key="1">
    <citation type="journal article" date="2021" name="Nat. Commun.">
        <title>Genetic determinants of endophytism in the Arabidopsis root mycobiome.</title>
        <authorList>
            <person name="Mesny F."/>
            <person name="Miyauchi S."/>
            <person name="Thiergart T."/>
            <person name="Pickel B."/>
            <person name="Atanasova L."/>
            <person name="Karlsson M."/>
            <person name="Huettel B."/>
            <person name="Barry K.W."/>
            <person name="Haridas S."/>
            <person name="Chen C."/>
            <person name="Bauer D."/>
            <person name="Andreopoulos W."/>
            <person name="Pangilinan J."/>
            <person name="LaButti K."/>
            <person name="Riley R."/>
            <person name="Lipzen A."/>
            <person name="Clum A."/>
            <person name="Drula E."/>
            <person name="Henrissat B."/>
            <person name="Kohler A."/>
            <person name="Grigoriev I.V."/>
            <person name="Martin F.M."/>
            <person name="Hacquard S."/>
        </authorList>
    </citation>
    <scope>NUCLEOTIDE SEQUENCE</scope>
    <source>
        <strain evidence="2">MPI-CAGE-CH-0230</strain>
    </source>
</reference>
<dbReference type="Proteomes" id="UP000756346">
    <property type="component" value="Unassembled WGS sequence"/>
</dbReference>
<proteinExistence type="predicted"/>
<feature type="region of interest" description="Disordered" evidence="1">
    <location>
        <begin position="153"/>
        <end position="188"/>
    </location>
</feature>
<organism evidence="2 3">
    <name type="scientific">Microdochium trichocladiopsis</name>
    <dbReference type="NCBI Taxonomy" id="1682393"/>
    <lineage>
        <taxon>Eukaryota</taxon>
        <taxon>Fungi</taxon>
        <taxon>Dikarya</taxon>
        <taxon>Ascomycota</taxon>
        <taxon>Pezizomycotina</taxon>
        <taxon>Sordariomycetes</taxon>
        <taxon>Xylariomycetidae</taxon>
        <taxon>Xylariales</taxon>
        <taxon>Microdochiaceae</taxon>
        <taxon>Microdochium</taxon>
    </lineage>
</organism>
<name>A0A9P8Y8B4_9PEZI</name>
<dbReference type="EMBL" id="JAGTJQ010000006">
    <property type="protein sequence ID" value="KAH7029932.1"/>
    <property type="molecule type" value="Genomic_DNA"/>
</dbReference>
<gene>
    <name evidence="2" type="ORF">B0I36DRAFT_412480</name>
</gene>
<sequence length="473" mass="54866">MPLNPPRSLLHLAIGIHPGSSPFISTRRDEIKISGLVAMADRMMARCERTASATSRTILCWFRSTRPDTPYIKPFTLVSMKSSRSRYYRLLQRFVAFVFRAFRLPTHQRLEASAIRFDARQQEKLKAIWDHRAWGEDALVRWRTFTAYQREDVDMQHGQEDVDDTDKSDMDTEDDYRSEDDPSDGEYDEMLDAAEGRHKGVKLSQPQDSSHPLEGPRSPALAELLELLFELCIMFCMQSFSDGDPSSALLIYFSGILGISPDCRGFRTAKLYTPHLSALIYIQRLLFLEYSLPLEAYNHIGIPRRPRFHQHERLDTVRQKYMLASSITPLPEMLSLRDYGRVIARTDPPAYFVRWSDDLQTISYGDSFSVAMNKFRRLAEYFITQSEETCRDLILGLRRVEKDIKGKRASRASVLVTSELRYIQRVKGGRFMFSMVVRLWFSWTVDGHYECGMKHVKMSQQCLPPNYDVYLLP</sequence>
<evidence type="ECO:0000256" key="1">
    <source>
        <dbReference type="SAM" id="MobiDB-lite"/>
    </source>
</evidence>
<accession>A0A9P8Y8B4</accession>